<sequence>MYFMKRKDSYIFYGLVERFLMILFQHITNKKRVCKPWSM</sequence>
<evidence type="ECO:0000313" key="2">
    <source>
        <dbReference type="Proteomes" id="UP000029644"/>
    </source>
</evidence>
<name>A0A090VKD4_9FLAO</name>
<dbReference type="AlphaFoldDB" id="A0A090VKD4"/>
<gene>
    <name evidence="1" type="ORF">JCM19300_4568</name>
</gene>
<protein>
    <submittedName>
        <fullName evidence="1">Uncharacterized protein</fullName>
    </submittedName>
</protein>
<dbReference type="EMBL" id="BBNQ01000019">
    <property type="protein sequence ID" value="GAL64473.1"/>
    <property type="molecule type" value="Genomic_DNA"/>
</dbReference>
<comment type="caution">
    <text evidence="1">The sequence shown here is derived from an EMBL/GenBank/DDBJ whole genome shotgun (WGS) entry which is preliminary data.</text>
</comment>
<evidence type="ECO:0000313" key="1">
    <source>
        <dbReference type="EMBL" id="GAL64473.1"/>
    </source>
</evidence>
<accession>A0A090VKD4</accession>
<dbReference type="Proteomes" id="UP000029644">
    <property type="component" value="Unassembled WGS sequence"/>
</dbReference>
<reference evidence="1 2" key="1">
    <citation type="journal article" date="2014" name="Genome Announc.">
        <title>Draft Genome Sequences of Marine Flavobacterium Algibacter lectus Strains SS8 and NR4.</title>
        <authorList>
            <person name="Takatani N."/>
            <person name="Nakanishi M."/>
            <person name="Meirelles P."/>
            <person name="Mino S."/>
            <person name="Suda W."/>
            <person name="Oshima K."/>
            <person name="Hattori M."/>
            <person name="Ohkuma M."/>
            <person name="Hosokawa M."/>
            <person name="Miyashita K."/>
            <person name="Thompson F.L."/>
            <person name="Niwa A."/>
            <person name="Sawabe T."/>
            <person name="Sawabe T."/>
        </authorList>
    </citation>
    <scope>NUCLEOTIDE SEQUENCE [LARGE SCALE GENOMIC DNA]</scope>
    <source>
        <strain evidence="1 2">JCM 19300</strain>
    </source>
</reference>
<proteinExistence type="predicted"/>
<organism evidence="1 2">
    <name type="scientific">Algibacter lectus</name>
    <dbReference type="NCBI Taxonomy" id="221126"/>
    <lineage>
        <taxon>Bacteria</taxon>
        <taxon>Pseudomonadati</taxon>
        <taxon>Bacteroidota</taxon>
        <taxon>Flavobacteriia</taxon>
        <taxon>Flavobacteriales</taxon>
        <taxon>Flavobacteriaceae</taxon>
        <taxon>Algibacter</taxon>
    </lineage>
</organism>